<dbReference type="SUPFAM" id="SSF49785">
    <property type="entry name" value="Galactose-binding domain-like"/>
    <property type="match status" value="1"/>
</dbReference>
<evidence type="ECO:0000256" key="1">
    <source>
        <dbReference type="ARBA" id="ARBA00022737"/>
    </source>
</evidence>
<protein>
    <recommendedName>
        <fullName evidence="6">F5/8 type C domain-containing protein</fullName>
    </recommendedName>
</protein>
<feature type="coiled-coil region" evidence="3">
    <location>
        <begin position="244"/>
        <end position="334"/>
    </location>
</feature>
<evidence type="ECO:0000313" key="4">
    <source>
        <dbReference type="EMBL" id="EAY18728.1"/>
    </source>
</evidence>
<dbReference type="EMBL" id="DS113215">
    <property type="protein sequence ID" value="EAY18728.1"/>
    <property type="molecule type" value="Genomic_DNA"/>
</dbReference>
<name>A2DLB0_TRIV3</name>
<sequence length="506" mass="59074">MSRIKWEKALGNIATLSLSYNYPINIIVNEKDFKSNLIFLSCISNKVKNSLYSGNASKIYKFNCSIKDQGTYKILEDLFQGQLISNDLPESINTDLFEFALSIECPDLLEFYYEKYELFKYSLENFDKNVTYCKYIDAKDEFIKFVSQNIYNIGIDKLVETCNYLGYDFSEKIILSCLEQSIDFNEFISCLIDSHSLFFNLILLIDSSQLKFETKIKILHCYFSFNNKTDLTNESINQYILKLLPTITNEYHKTKQKIDELKNEAEFSKQEIDKLRKEIEISKQENDELRKEEEISKQEIDKLRKEIEISKQENDKMKKEAEIAKQEIDKLRKEIGDGKVIVSYSGNQYDGIFSYLRNINNGQNPLTCGAISVTTSNGSSGNSSDLFEYSKKNHCWGLQEIENNSVIFDFKGKKVSLSAYTIKAHDNSAYWDKPVDFAIEGSNDFNNWQMIDNKPSNTDINYKKPIHTWVCSKSPFYRYIRFRLKSIYDTGLLYTDHFEFFGKIKI</sequence>
<dbReference type="VEuPathDB" id="TrichDB:TVAG_267600"/>
<dbReference type="KEGG" id="tva:5464238"/>
<dbReference type="Gene3D" id="6.10.250.3110">
    <property type="match status" value="1"/>
</dbReference>
<gene>
    <name evidence="4" type="ORF">TVAG_267600</name>
</gene>
<organism evidence="4 5">
    <name type="scientific">Trichomonas vaginalis (strain ATCC PRA-98 / G3)</name>
    <dbReference type="NCBI Taxonomy" id="412133"/>
    <lineage>
        <taxon>Eukaryota</taxon>
        <taxon>Metamonada</taxon>
        <taxon>Parabasalia</taxon>
        <taxon>Trichomonadida</taxon>
        <taxon>Trichomonadidae</taxon>
        <taxon>Trichomonas</taxon>
    </lineage>
</organism>
<dbReference type="STRING" id="5722.A2DLB0"/>
<keyword evidence="3" id="KW-0175">Coiled coil</keyword>
<dbReference type="Proteomes" id="UP000001542">
    <property type="component" value="Unassembled WGS sequence"/>
</dbReference>
<dbReference type="SMR" id="A2DLB0"/>
<proteinExistence type="predicted"/>
<keyword evidence="1" id="KW-0677">Repeat</keyword>
<evidence type="ECO:0000256" key="3">
    <source>
        <dbReference type="SAM" id="Coils"/>
    </source>
</evidence>
<keyword evidence="2" id="KW-0040">ANK repeat</keyword>
<dbReference type="PANTHER" id="PTHR24197">
    <property type="entry name" value="ANKYRIN REPEAT DOMAIN-CONTAINING PROTEIN 61"/>
    <property type="match status" value="1"/>
</dbReference>
<accession>A2DLB0</accession>
<evidence type="ECO:0000313" key="5">
    <source>
        <dbReference type="Proteomes" id="UP000001542"/>
    </source>
</evidence>
<evidence type="ECO:0008006" key="6">
    <source>
        <dbReference type="Google" id="ProtNLM"/>
    </source>
</evidence>
<dbReference type="AlphaFoldDB" id="A2DLB0"/>
<dbReference type="RefSeq" id="XP_001579714.1">
    <property type="nucleotide sequence ID" value="XM_001579664.1"/>
</dbReference>
<dbReference type="PANTHER" id="PTHR24197:SF44">
    <property type="entry name" value="ANKYRIN REPEAT DOMAIN-CONTAINING PROTEIN 54"/>
    <property type="match status" value="1"/>
</dbReference>
<reference evidence="4" key="2">
    <citation type="journal article" date="2007" name="Science">
        <title>Draft genome sequence of the sexually transmitted pathogen Trichomonas vaginalis.</title>
        <authorList>
            <person name="Carlton J.M."/>
            <person name="Hirt R.P."/>
            <person name="Silva J.C."/>
            <person name="Delcher A.L."/>
            <person name="Schatz M."/>
            <person name="Zhao Q."/>
            <person name="Wortman J.R."/>
            <person name="Bidwell S.L."/>
            <person name="Alsmark U.C.M."/>
            <person name="Besteiro S."/>
            <person name="Sicheritz-Ponten T."/>
            <person name="Noel C.J."/>
            <person name="Dacks J.B."/>
            <person name="Foster P.G."/>
            <person name="Simillion C."/>
            <person name="Van de Peer Y."/>
            <person name="Miranda-Saavedra D."/>
            <person name="Barton G.J."/>
            <person name="Westrop G.D."/>
            <person name="Mueller S."/>
            <person name="Dessi D."/>
            <person name="Fiori P.L."/>
            <person name="Ren Q."/>
            <person name="Paulsen I."/>
            <person name="Zhang H."/>
            <person name="Bastida-Corcuera F.D."/>
            <person name="Simoes-Barbosa A."/>
            <person name="Brown M.T."/>
            <person name="Hayes R.D."/>
            <person name="Mukherjee M."/>
            <person name="Okumura C.Y."/>
            <person name="Schneider R."/>
            <person name="Smith A.J."/>
            <person name="Vanacova S."/>
            <person name="Villalvazo M."/>
            <person name="Haas B.J."/>
            <person name="Pertea M."/>
            <person name="Feldblyum T.V."/>
            <person name="Utterback T.R."/>
            <person name="Shu C.L."/>
            <person name="Osoegawa K."/>
            <person name="de Jong P.J."/>
            <person name="Hrdy I."/>
            <person name="Horvathova L."/>
            <person name="Zubacova Z."/>
            <person name="Dolezal P."/>
            <person name="Malik S.B."/>
            <person name="Logsdon J.M. Jr."/>
            <person name="Henze K."/>
            <person name="Gupta A."/>
            <person name="Wang C.C."/>
            <person name="Dunne R.L."/>
            <person name="Upcroft J.A."/>
            <person name="Upcroft P."/>
            <person name="White O."/>
            <person name="Salzberg S.L."/>
            <person name="Tang P."/>
            <person name="Chiu C.-H."/>
            <person name="Lee Y.-S."/>
            <person name="Embley T.M."/>
            <person name="Coombs G.H."/>
            <person name="Mottram J.C."/>
            <person name="Tachezy J."/>
            <person name="Fraser-Liggett C.M."/>
            <person name="Johnson P.J."/>
        </authorList>
    </citation>
    <scope>NUCLEOTIDE SEQUENCE [LARGE SCALE GENOMIC DNA]</scope>
    <source>
        <strain evidence="4">G3</strain>
    </source>
</reference>
<evidence type="ECO:0000256" key="2">
    <source>
        <dbReference type="ARBA" id="ARBA00023043"/>
    </source>
</evidence>
<reference evidence="4" key="1">
    <citation type="submission" date="2006-10" db="EMBL/GenBank/DDBJ databases">
        <authorList>
            <person name="Amadeo P."/>
            <person name="Zhao Q."/>
            <person name="Wortman J."/>
            <person name="Fraser-Liggett C."/>
            <person name="Carlton J."/>
        </authorList>
    </citation>
    <scope>NUCLEOTIDE SEQUENCE</scope>
    <source>
        <strain evidence="4">G3</strain>
    </source>
</reference>
<dbReference type="InterPro" id="IPR008979">
    <property type="entry name" value="Galactose-bd-like_sf"/>
</dbReference>
<dbReference type="VEuPathDB" id="TrichDB:TVAGG3_0714690"/>
<keyword evidence="5" id="KW-1185">Reference proteome</keyword>
<dbReference type="InParanoid" id="A2DLB0"/>
<dbReference type="Gene3D" id="2.60.120.260">
    <property type="entry name" value="Galactose-binding domain-like"/>
    <property type="match status" value="1"/>
</dbReference>
<dbReference type="OrthoDB" id="10645655at2759"/>